<name>A0A7G9UT27_9CAUD</name>
<sequence>MATFDYQSMKDDVDALLAEFGQSCRLRRPGGPVVVDPVDGTVTPGSGPTDFPVVGVITDYSDKQVDGENIRRGDRLVYIQAVERPKQGDVFLEESGTQWAIVDFDSVDPAGLALLFALQLRR</sequence>
<dbReference type="EMBL" id="MT664984">
    <property type="protein sequence ID" value="QNN97182.1"/>
    <property type="molecule type" value="Genomic_DNA"/>
</dbReference>
<keyword evidence="2" id="KW-1185">Reference proteome</keyword>
<evidence type="ECO:0000313" key="1">
    <source>
        <dbReference type="EMBL" id="QNN97182.1"/>
    </source>
</evidence>
<dbReference type="RefSeq" id="YP_010738912.1">
    <property type="nucleotide sequence ID" value="NC_073033.1"/>
</dbReference>
<accession>A0A7G9UT27</accession>
<evidence type="ECO:0000313" key="2">
    <source>
        <dbReference type="Proteomes" id="UP000516126"/>
    </source>
</evidence>
<organism evidence="1 2">
    <name type="scientific">Xanthomonas phage Xp12</name>
    <dbReference type="NCBI Taxonomy" id="2746072"/>
    <lineage>
        <taxon>Viruses</taxon>
        <taxon>Duplodnaviria</taxon>
        <taxon>Heunggongvirae</taxon>
        <taxon>Uroviricota</taxon>
        <taxon>Caudoviricetes</taxon>
        <taxon>Mesyanzhinovviridae</taxon>
        <taxon>Bradleyvirinae</taxon>
        <taxon>Bosavirus</taxon>
        <taxon>Bosavirus Xp12</taxon>
    </lineage>
</organism>
<dbReference type="Proteomes" id="UP000516126">
    <property type="component" value="Segment"/>
</dbReference>
<proteinExistence type="predicted"/>
<dbReference type="KEGG" id="vg:79586294"/>
<dbReference type="GeneID" id="79586294"/>
<protein>
    <submittedName>
        <fullName evidence="1">Uncharacterized protein</fullName>
    </submittedName>
</protein>
<reference evidence="1 2" key="1">
    <citation type="submission" date="2020-06" db="EMBL/GenBank/DDBJ databases">
        <authorList>
            <person name="Tamanaha E."/>
            <person name="Walsh S.E."/>
            <person name="Anton B.P."/>
            <person name="Fomenkov A."/>
            <person name="Xu S.-Y."/>
            <person name="Weigele P.R."/>
        </authorList>
    </citation>
    <scope>NUCLEOTIDE SEQUENCE [LARGE SCALE GENOMIC DNA]</scope>
</reference>